<keyword evidence="1" id="KW-0548">Nucleotidyltransferase</keyword>
<sequence>MVEFALNNAVHASTGFTPFYLNGLRHSQVPLTLRRGTDASIVSLEYRARVFEKTVVIIYRQQAHANQPG</sequence>
<dbReference type="Proteomes" id="UP000237271">
    <property type="component" value="Unassembled WGS sequence"/>
</dbReference>
<proteinExistence type="predicted"/>
<keyword evidence="2" id="KW-1185">Reference proteome</keyword>
<keyword evidence="1" id="KW-0808">Transferase</keyword>
<dbReference type="GO" id="GO:0003964">
    <property type="term" value="F:RNA-directed DNA polymerase activity"/>
    <property type="evidence" value="ECO:0007669"/>
    <property type="project" value="UniProtKB-KW"/>
</dbReference>
<keyword evidence="1" id="KW-0695">RNA-directed DNA polymerase</keyword>
<dbReference type="OrthoDB" id="129560at2759"/>
<gene>
    <name evidence="1" type="ORF">PHPALM_13332</name>
</gene>
<dbReference type="EMBL" id="NCKW01007203">
    <property type="protein sequence ID" value="POM70253.1"/>
    <property type="molecule type" value="Genomic_DNA"/>
</dbReference>
<dbReference type="AlphaFoldDB" id="A0A2P4XXG5"/>
<reference evidence="1 2" key="1">
    <citation type="journal article" date="2017" name="Genome Biol. Evol.">
        <title>Phytophthora megakarya and P. palmivora, closely related causal agents of cacao black pod rot, underwent increases in genome sizes and gene numbers by different mechanisms.</title>
        <authorList>
            <person name="Ali S.S."/>
            <person name="Shao J."/>
            <person name="Lary D.J."/>
            <person name="Kronmiller B."/>
            <person name="Shen D."/>
            <person name="Strem M.D."/>
            <person name="Amoako-Attah I."/>
            <person name="Akrofi A.Y."/>
            <person name="Begoude B.A."/>
            <person name="Ten Hoopen G.M."/>
            <person name="Coulibaly K."/>
            <person name="Kebe B.I."/>
            <person name="Melnick R.L."/>
            <person name="Guiltinan M.J."/>
            <person name="Tyler B.M."/>
            <person name="Meinhardt L.W."/>
            <person name="Bailey B.A."/>
        </authorList>
    </citation>
    <scope>NUCLEOTIDE SEQUENCE [LARGE SCALE GENOMIC DNA]</scope>
    <source>
        <strain evidence="2">sbr112.9</strain>
    </source>
</reference>
<evidence type="ECO:0000313" key="2">
    <source>
        <dbReference type="Proteomes" id="UP000237271"/>
    </source>
</evidence>
<name>A0A2P4XXG5_9STRA</name>
<organism evidence="1 2">
    <name type="scientific">Phytophthora palmivora</name>
    <dbReference type="NCBI Taxonomy" id="4796"/>
    <lineage>
        <taxon>Eukaryota</taxon>
        <taxon>Sar</taxon>
        <taxon>Stramenopiles</taxon>
        <taxon>Oomycota</taxon>
        <taxon>Peronosporomycetes</taxon>
        <taxon>Peronosporales</taxon>
        <taxon>Peronosporaceae</taxon>
        <taxon>Phytophthora</taxon>
    </lineage>
</organism>
<comment type="caution">
    <text evidence="1">The sequence shown here is derived from an EMBL/GenBank/DDBJ whole genome shotgun (WGS) entry which is preliminary data.</text>
</comment>
<accession>A0A2P4XXG5</accession>
<evidence type="ECO:0000313" key="1">
    <source>
        <dbReference type="EMBL" id="POM70253.1"/>
    </source>
</evidence>
<protein>
    <submittedName>
        <fullName evidence="1">Reverse transcriptase</fullName>
    </submittedName>
</protein>